<evidence type="ECO:0000256" key="9">
    <source>
        <dbReference type="ARBA" id="ARBA00022741"/>
    </source>
</evidence>
<dbReference type="EMBL" id="FQUG01000006">
    <property type="protein sequence ID" value="SHF04645.1"/>
    <property type="molecule type" value="Genomic_DNA"/>
</dbReference>
<evidence type="ECO:0000259" key="16">
    <source>
        <dbReference type="Pfam" id="PF08543"/>
    </source>
</evidence>
<dbReference type="GO" id="GO:0008902">
    <property type="term" value="F:hydroxymethylpyrimidine kinase activity"/>
    <property type="evidence" value="ECO:0007669"/>
    <property type="project" value="UniProtKB-EC"/>
</dbReference>
<dbReference type="STRING" id="1123243.SAMN02745190_01740"/>
<dbReference type="GO" id="GO:0005524">
    <property type="term" value="F:ATP binding"/>
    <property type="evidence" value="ECO:0007669"/>
    <property type="project" value="UniProtKB-KW"/>
</dbReference>
<dbReference type="GO" id="GO:0008972">
    <property type="term" value="F:phosphomethylpyrimidine kinase activity"/>
    <property type="evidence" value="ECO:0007669"/>
    <property type="project" value="UniProtKB-EC"/>
</dbReference>
<dbReference type="InterPro" id="IPR013749">
    <property type="entry name" value="PM/HMP-P_kinase-1"/>
</dbReference>
<dbReference type="NCBIfam" id="TIGR00097">
    <property type="entry name" value="HMP-P_kinase"/>
    <property type="match status" value="1"/>
</dbReference>
<keyword evidence="8" id="KW-0808">Transferase</keyword>
<evidence type="ECO:0000256" key="5">
    <source>
        <dbReference type="ARBA" id="ARBA00012135"/>
    </source>
</evidence>
<evidence type="ECO:0000256" key="1">
    <source>
        <dbReference type="ARBA" id="ARBA00000151"/>
    </source>
</evidence>
<gene>
    <name evidence="17" type="ORF">SAMN02745190_01740</name>
</gene>
<dbReference type="CDD" id="cd01169">
    <property type="entry name" value="HMPP_kinase"/>
    <property type="match status" value="1"/>
</dbReference>
<dbReference type="Pfam" id="PF08543">
    <property type="entry name" value="Phos_pyr_kin"/>
    <property type="match status" value="1"/>
</dbReference>
<keyword evidence="12" id="KW-0784">Thiamine biosynthesis</keyword>
<protein>
    <recommendedName>
        <fullName evidence="7">Hydroxymethylpyrimidine/phosphomethylpyrimidine kinase</fullName>
        <ecNumber evidence="5">2.7.1.49</ecNumber>
        <ecNumber evidence="6">2.7.4.7</ecNumber>
    </recommendedName>
    <alternativeName>
        <fullName evidence="14">Hydroxymethylpyrimidine kinase</fullName>
    </alternativeName>
    <alternativeName>
        <fullName evidence="15">Hydroxymethylpyrimidine phosphate kinase</fullName>
    </alternativeName>
</protein>
<comment type="pathway">
    <text evidence="3">Cofactor biosynthesis; thiamine diphosphate biosynthesis; 4-amino-2-methyl-5-diphosphomethylpyrimidine from 5-amino-1-(5-phospho-D-ribosyl)imidazole: step 3/3.</text>
</comment>
<evidence type="ECO:0000256" key="2">
    <source>
        <dbReference type="ARBA" id="ARBA00000565"/>
    </source>
</evidence>
<dbReference type="Gene3D" id="3.40.1190.20">
    <property type="match status" value="1"/>
</dbReference>
<evidence type="ECO:0000256" key="8">
    <source>
        <dbReference type="ARBA" id="ARBA00022679"/>
    </source>
</evidence>
<keyword evidence="11" id="KW-0067">ATP-binding</keyword>
<evidence type="ECO:0000256" key="10">
    <source>
        <dbReference type="ARBA" id="ARBA00022777"/>
    </source>
</evidence>
<evidence type="ECO:0000256" key="13">
    <source>
        <dbReference type="ARBA" id="ARBA00037917"/>
    </source>
</evidence>
<dbReference type="InterPro" id="IPR029056">
    <property type="entry name" value="Ribokinase-like"/>
</dbReference>
<organism evidence="17 18">
    <name type="scientific">Schwartzia succinivorans DSM 10502</name>
    <dbReference type="NCBI Taxonomy" id="1123243"/>
    <lineage>
        <taxon>Bacteria</taxon>
        <taxon>Bacillati</taxon>
        <taxon>Bacillota</taxon>
        <taxon>Negativicutes</taxon>
        <taxon>Selenomonadales</taxon>
        <taxon>Selenomonadaceae</taxon>
        <taxon>Schwartzia</taxon>
    </lineage>
</organism>
<dbReference type="RefSeq" id="WP_094756561.1">
    <property type="nucleotide sequence ID" value="NZ_FQUG01000006.1"/>
</dbReference>
<dbReference type="EC" id="2.7.1.49" evidence="5"/>
<dbReference type="GO" id="GO:0005829">
    <property type="term" value="C:cytosol"/>
    <property type="evidence" value="ECO:0007669"/>
    <property type="project" value="TreeGrafter"/>
</dbReference>
<evidence type="ECO:0000256" key="4">
    <source>
        <dbReference type="ARBA" id="ARBA00009879"/>
    </source>
</evidence>
<dbReference type="EC" id="2.7.4.7" evidence="6"/>
<dbReference type="FunFam" id="3.40.1190.20:FF:000003">
    <property type="entry name" value="Phosphomethylpyrimidine kinase ThiD"/>
    <property type="match status" value="1"/>
</dbReference>
<feature type="domain" description="Pyridoxamine kinase/Phosphomethylpyrimidine kinase" evidence="16">
    <location>
        <begin position="13"/>
        <end position="255"/>
    </location>
</feature>
<dbReference type="PANTHER" id="PTHR20858">
    <property type="entry name" value="PHOSPHOMETHYLPYRIMIDINE KINASE"/>
    <property type="match status" value="1"/>
</dbReference>
<dbReference type="Proteomes" id="UP000184404">
    <property type="component" value="Unassembled WGS sequence"/>
</dbReference>
<dbReference type="AlphaFoldDB" id="A0A1M4YFV4"/>
<dbReference type="OrthoDB" id="9810880at2"/>
<dbReference type="GO" id="GO:0009228">
    <property type="term" value="P:thiamine biosynthetic process"/>
    <property type="evidence" value="ECO:0007669"/>
    <property type="project" value="UniProtKB-KW"/>
</dbReference>
<sequence length="268" mass="27585">MKLKPVLTIAGSDSSGGAGIQADLKTMLANGVFGMSAVTALTAQNTRGVTDILEASPEFLKAEIDAVFTDIPPAAVKVGMVASVPLIRTIAACLREYRAEHVVVDPVMVATSGARLIAEDAVEALTEELFPLAEIITPNLPELEVLAGYEIKTADKAVEAAKAISEKYGCAVLAKGGHAIGNADDYLVWDGGVRVFRGEHIDTKNTHGTGCTLSSAIASNLAKGAELSGAVEKAKAYVTGAIAAGLELGHGNGPLAHGFDLTGTYIDV</sequence>
<comment type="catalytic activity">
    <reaction evidence="2">
        <text>4-amino-2-methyl-5-(phosphooxymethyl)pyrimidine + ATP = 4-amino-2-methyl-5-(diphosphooxymethyl)pyrimidine + ADP</text>
        <dbReference type="Rhea" id="RHEA:19893"/>
        <dbReference type="ChEBI" id="CHEBI:30616"/>
        <dbReference type="ChEBI" id="CHEBI:57841"/>
        <dbReference type="ChEBI" id="CHEBI:58354"/>
        <dbReference type="ChEBI" id="CHEBI:456216"/>
        <dbReference type="EC" id="2.7.4.7"/>
    </reaction>
</comment>
<evidence type="ECO:0000256" key="3">
    <source>
        <dbReference type="ARBA" id="ARBA00004769"/>
    </source>
</evidence>
<evidence type="ECO:0000313" key="17">
    <source>
        <dbReference type="EMBL" id="SHF04645.1"/>
    </source>
</evidence>
<keyword evidence="18" id="KW-1185">Reference proteome</keyword>
<evidence type="ECO:0000313" key="18">
    <source>
        <dbReference type="Proteomes" id="UP000184404"/>
    </source>
</evidence>
<name>A0A1M4YFV4_9FIRM</name>
<dbReference type="InterPro" id="IPR004399">
    <property type="entry name" value="HMP/HMP-P_kinase_dom"/>
</dbReference>
<keyword evidence="9" id="KW-0547">Nucleotide-binding</keyword>
<proteinExistence type="inferred from homology"/>
<comment type="pathway">
    <text evidence="13">Cofactor biosynthesis; thiamine diphosphate biosynthesis; 4-amino-2-methyl-5-diphosphomethylpyrimidine from 5-amino-1-(5-phospho-D-ribosyl)imidazole: step 2/3.</text>
</comment>
<accession>A0A1M4YFV4</accession>
<keyword evidence="10 17" id="KW-0418">Kinase</keyword>
<evidence type="ECO:0000256" key="6">
    <source>
        <dbReference type="ARBA" id="ARBA00012963"/>
    </source>
</evidence>
<dbReference type="SUPFAM" id="SSF53613">
    <property type="entry name" value="Ribokinase-like"/>
    <property type="match status" value="1"/>
</dbReference>
<evidence type="ECO:0000256" key="7">
    <source>
        <dbReference type="ARBA" id="ARBA00019161"/>
    </source>
</evidence>
<comment type="catalytic activity">
    <reaction evidence="1">
        <text>4-amino-5-hydroxymethyl-2-methylpyrimidine + ATP = 4-amino-2-methyl-5-(phosphooxymethyl)pyrimidine + ADP + H(+)</text>
        <dbReference type="Rhea" id="RHEA:23096"/>
        <dbReference type="ChEBI" id="CHEBI:15378"/>
        <dbReference type="ChEBI" id="CHEBI:16892"/>
        <dbReference type="ChEBI" id="CHEBI:30616"/>
        <dbReference type="ChEBI" id="CHEBI:58354"/>
        <dbReference type="ChEBI" id="CHEBI:456216"/>
        <dbReference type="EC" id="2.7.1.49"/>
    </reaction>
</comment>
<evidence type="ECO:0000256" key="11">
    <source>
        <dbReference type="ARBA" id="ARBA00022840"/>
    </source>
</evidence>
<evidence type="ECO:0000256" key="14">
    <source>
        <dbReference type="ARBA" id="ARBA00042102"/>
    </source>
</evidence>
<dbReference type="PANTHER" id="PTHR20858:SF17">
    <property type="entry name" value="HYDROXYMETHYLPYRIMIDINE_PHOSPHOMETHYLPYRIMIDINE KINASE THI20-RELATED"/>
    <property type="match status" value="1"/>
</dbReference>
<reference evidence="17 18" key="1">
    <citation type="submission" date="2016-11" db="EMBL/GenBank/DDBJ databases">
        <authorList>
            <person name="Jaros S."/>
            <person name="Januszkiewicz K."/>
            <person name="Wedrychowicz H."/>
        </authorList>
    </citation>
    <scope>NUCLEOTIDE SEQUENCE [LARGE SCALE GENOMIC DNA]</scope>
    <source>
        <strain evidence="17 18">DSM 10502</strain>
    </source>
</reference>
<evidence type="ECO:0000256" key="12">
    <source>
        <dbReference type="ARBA" id="ARBA00022977"/>
    </source>
</evidence>
<evidence type="ECO:0000256" key="15">
    <source>
        <dbReference type="ARBA" id="ARBA00043176"/>
    </source>
</evidence>
<comment type="similarity">
    <text evidence="4">Belongs to the ThiD family.</text>
</comment>